<dbReference type="KEGG" id="cmr:Cycma_3317"/>
<name>G0IV50_CYCMS</name>
<dbReference type="Proteomes" id="UP000001635">
    <property type="component" value="Chromosome"/>
</dbReference>
<protein>
    <recommendedName>
        <fullName evidence="1">Type II CBASS E2 protein domain-containing protein</fullName>
    </recommendedName>
</protein>
<feature type="domain" description="Type II CBASS E2 protein" evidence="1">
    <location>
        <begin position="26"/>
        <end position="144"/>
    </location>
</feature>
<evidence type="ECO:0000313" key="2">
    <source>
        <dbReference type="EMBL" id="AEL27041.1"/>
    </source>
</evidence>
<reference evidence="3" key="1">
    <citation type="submission" date="2011-07" db="EMBL/GenBank/DDBJ databases">
        <title>The complete genome of Cyclobacterium marinum DSM 745.</title>
        <authorList>
            <person name="Lucas S."/>
            <person name="Han J."/>
            <person name="Lapidus A."/>
            <person name="Bruce D."/>
            <person name="Goodwin L."/>
            <person name="Pitluck S."/>
            <person name="Peters L."/>
            <person name="Kyrpides N."/>
            <person name="Mavromatis K."/>
            <person name="Ivanova N."/>
            <person name="Ovchinnikova G."/>
            <person name="Chertkov O."/>
            <person name="Detter J.C."/>
            <person name="Tapia R."/>
            <person name="Han C."/>
            <person name="Land M."/>
            <person name="Hauser L."/>
            <person name="Markowitz V."/>
            <person name="Cheng J.-F."/>
            <person name="Hugenholtz P."/>
            <person name="Woyke T."/>
            <person name="Wu D."/>
            <person name="Tindall B."/>
            <person name="Schuetze A."/>
            <person name="Brambilla E."/>
            <person name="Klenk H.-P."/>
            <person name="Eisen J.A."/>
        </authorList>
    </citation>
    <scope>NUCLEOTIDE SEQUENCE [LARGE SCALE GENOMIC DNA]</scope>
    <source>
        <strain evidence="3">ATCC 25205 / DSM 745 / LMG 13164 / NCIMB 1802</strain>
    </source>
</reference>
<organism evidence="2 3">
    <name type="scientific">Cyclobacterium marinum (strain ATCC 25205 / DSM 745 / LMG 13164 / NCIMB 1802)</name>
    <name type="common">Flectobacillus marinus</name>
    <dbReference type="NCBI Taxonomy" id="880070"/>
    <lineage>
        <taxon>Bacteria</taxon>
        <taxon>Pseudomonadati</taxon>
        <taxon>Bacteroidota</taxon>
        <taxon>Cytophagia</taxon>
        <taxon>Cytophagales</taxon>
        <taxon>Cyclobacteriaceae</taxon>
        <taxon>Cyclobacterium</taxon>
    </lineage>
</organism>
<evidence type="ECO:0000313" key="3">
    <source>
        <dbReference type="Proteomes" id="UP000001635"/>
    </source>
</evidence>
<accession>G0IV50</accession>
<dbReference type="InterPro" id="IPR058588">
    <property type="entry name" value="E2-CBASS"/>
</dbReference>
<dbReference type="eggNOG" id="ENOG50347ZD">
    <property type="taxonomic scope" value="Bacteria"/>
</dbReference>
<evidence type="ECO:0000259" key="1">
    <source>
        <dbReference type="Pfam" id="PF26395"/>
    </source>
</evidence>
<sequence length="146" mass="17710">MNHIITLENSIRKKHQDNWEMFLSVQKTLVEQRFDWIKLFIDYKGKQLIGKGNLQMGKKDYLVILSYSPFNGNRYDQIFITNIQLNYHRDIHLYGDLSLCLYHPIIDQGPIRKIPLIRMIPWISEWIIFYLQWKKYGVWLGKEIKH</sequence>
<dbReference type="EMBL" id="CP002955">
    <property type="protein sequence ID" value="AEL27041.1"/>
    <property type="molecule type" value="Genomic_DNA"/>
</dbReference>
<dbReference type="AlphaFoldDB" id="G0IV50"/>
<gene>
    <name evidence="2" type="ordered locus">Cycma_3317</name>
</gene>
<proteinExistence type="predicted"/>
<dbReference type="HOGENOM" id="CLU_1822339_0_0_10"/>
<keyword evidence="3" id="KW-1185">Reference proteome</keyword>
<dbReference type="Pfam" id="PF26395">
    <property type="entry name" value="E2-CBASS"/>
    <property type="match status" value="1"/>
</dbReference>
<dbReference type="STRING" id="880070.Cycma_3317"/>